<dbReference type="Proteomes" id="UP000708208">
    <property type="component" value="Unassembled WGS sequence"/>
</dbReference>
<dbReference type="CDD" id="cd20913">
    <property type="entry name" value="DCAF15-CTD"/>
    <property type="match status" value="1"/>
</dbReference>
<dbReference type="PANTHER" id="PTHR28541">
    <property type="entry name" value="DDB1- AND CUL4-ASSOCIATED FACTOR 15"/>
    <property type="match status" value="1"/>
</dbReference>
<dbReference type="AlphaFoldDB" id="A0A8J2LTW3"/>
<dbReference type="InterPro" id="IPR038914">
    <property type="entry name" value="DCAF15"/>
</dbReference>
<proteinExistence type="predicted"/>
<feature type="compositionally biased region" description="Low complexity" evidence="1">
    <location>
        <begin position="369"/>
        <end position="378"/>
    </location>
</feature>
<reference evidence="3" key="1">
    <citation type="submission" date="2021-06" db="EMBL/GenBank/DDBJ databases">
        <authorList>
            <person name="Hodson N. C."/>
            <person name="Mongue J. A."/>
            <person name="Jaron S. K."/>
        </authorList>
    </citation>
    <scope>NUCLEOTIDE SEQUENCE</scope>
</reference>
<evidence type="ECO:0000313" key="3">
    <source>
        <dbReference type="EMBL" id="CAG7837761.1"/>
    </source>
</evidence>
<comment type="caution">
    <text evidence="3">The sequence shown here is derived from an EMBL/GenBank/DDBJ whole genome shotgun (WGS) entry which is preliminary data.</text>
</comment>
<feature type="compositionally biased region" description="Polar residues" evidence="1">
    <location>
        <begin position="403"/>
        <end position="424"/>
    </location>
</feature>
<feature type="compositionally biased region" description="Low complexity" evidence="1">
    <location>
        <begin position="442"/>
        <end position="454"/>
    </location>
</feature>
<dbReference type="GO" id="GO:0080008">
    <property type="term" value="C:Cul4-RING E3 ubiquitin ligase complex"/>
    <property type="evidence" value="ECO:0007669"/>
    <property type="project" value="TreeGrafter"/>
</dbReference>
<feature type="domain" description="DDB1- and CUL4-associated factor 15 WD40 repeat-containing" evidence="2">
    <location>
        <begin position="42"/>
        <end position="245"/>
    </location>
</feature>
<name>A0A8J2LTW3_9HEXA</name>
<protein>
    <recommendedName>
        <fullName evidence="2">DDB1- and CUL4-associated factor 15 WD40 repeat-containing domain-containing protein</fullName>
    </recommendedName>
</protein>
<dbReference type="PANTHER" id="PTHR28541:SF1">
    <property type="entry name" value="DDB1- AND CUL4-ASSOCIATED FACTOR 15"/>
    <property type="match status" value="1"/>
</dbReference>
<feature type="compositionally biased region" description="Polar residues" evidence="1">
    <location>
        <begin position="466"/>
        <end position="478"/>
    </location>
</feature>
<sequence length="919" mass="102690">MSDLKETLEALHSKRCANGIAHNLLRREVLGRQLKYSNPFENAYPDRFRMSVEQIIPRSAMEAGNVFMGFTDCGRYLLSYTARPSENFGVSWGDLTFTYKLHFWLFVPYKPARKVSSILLFDNNGVCDNNLLIEISQWKKDDTRILITGHSANPDGDSHHTQYFATIATIPPTQPCIDCQYILDEEQEEDYVDWRTLQPCLRHGLTIHLTFDHVSPFPKFDANTQLRYNNSVTFNTGNVIHVFSYKLLEPTPPSPSSAAASPRHEIAPLLLSSNPLSVPYLQCDVWLKCDYSLNTILTKGPIRDDTKYLEVDRNKWKSSGTDYLAEEQNILSIKAQESILAVLPYVNPSNETKDIDDFRLVRRLSQSSLDSSDLSLNSPNPPKSPSPFRSVGTMASSDKKATNMKSGNKSPANISLTLASSPSKQKLMLPPQERKFFKRRISSTSPSTSTSSSPVKEAPLRKLANEPSSSPVKSNGTNISAYDVFDISGEDVLQERSFSSFRKRRLADKNSPLAGLGSPRSPRYEVGGGESPRHPYDNLSYPRSPRGMSYVLSPVMSPNSELDVLRPINNNLNSNVVKPPSFSPKQIDETGDDLEKFINDFYCGNESRSRSSTPKRILVSNPLVASEDKAFSTNPNAKPTLAASINCIAKVLRSYIHKDDDNVSVITDIEDDYNLGQPFPVALPLDVHGTAYGQLNMISNAKAEKCQVPVVQILQRTLDIELLCNEVAGMICHSADKYYCSCCDYDAAIVDVCPERGTITAIVYVLVQAASLKMSSRPNDKTVHTSLGYQDPRKKYEAVFTFAWEPSQEHCRILYRGNLTELSTVTDPWHPTKHILNLVKTRSGKFNMYEDTKVLTNQLAVQDFTSVDELTDSKGMITVYCDDSTKTERRSVFSGFSMRSQLLTTASTTSSSDSSDDED</sequence>
<dbReference type="OrthoDB" id="6354267at2759"/>
<accession>A0A8J2LTW3</accession>
<keyword evidence="4" id="KW-1185">Reference proteome</keyword>
<dbReference type="CDD" id="cd20917">
    <property type="entry name" value="DCAF15-NTD"/>
    <property type="match status" value="1"/>
</dbReference>
<dbReference type="InterPro" id="IPR047319">
    <property type="entry name" value="DCAF15_C"/>
</dbReference>
<evidence type="ECO:0000313" key="4">
    <source>
        <dbReference type="Proteomes" id="UP000708208"/>
    </source>
</evidence>
<dbReference type="EMBL" id="CAJVCH010571529">
    <property type="protein sequence ID" value="CAG7837761.1"/>
    <property type="molecule type" value="Genomic_DNA"/>
</dbReference>
<feature type="region of interest" description="Disordered" evidence="1">
    <location>
        <begin position="510"/>
        <end position="543"/>
    </location>
</feature>
<organism evidence="3 4">
    <name type="scientific">Allacma fusca</name>
    <dbReference type="NCBI Taxonomy" id="39272"/>
    <lineage>
        <taxon>Eukaryota</taxon>
        <taxon>Metazoa</taxon>
        <taxon>Ecdysozoa</taxon>
        <taxon>Arthropoda</taxon>
        <taxon>Hexapoda</taxon>
        <taxon>Collembola</taxon>
        <taxon>Symphypleona</taxon>
        <taxon>Sminthuridae</taxon>
        <taxon>Allacma</taxon>
    </lineage>
</organism>
<dbReference type="InterPro" id="IPR032734">
    <property type="entry name" value="DCAF15_WD40"/>
</dbReference>
<dbReference type="GO" id="GO:0016567">
    <property type="term" value="P:protein ubiquitination"/>
    <property type="evidence" value="ECO:0007669"/>
    <property type="project" value="InterPro"/>
</dbReference>
<evidence type="ECO:0000259" key="2">
    <source>
        <dbReference type="Pfam" id="PF14939"/>
    </source>
</evidence>
<dbReference type="Pfam" id="PF14939">
    <property type="entry name" value="DCAF15_WD40"/>
    <property type="match status" value="1"/>
</dbReference>
<gene>
    <name evidence="3" type="ORF">AFUS01_LOCUS46822</name>
</gene>
<feature type="region of interest" description="Disordered" evidence="1">
    <location>
        <begin position="369"/>
        <end position="478"/>
    </location>
</feature>
<evidence type="ECO:0000256" key="1">
    <source>
        <dbReference type="SAM" id="MobiDB-lite"/>
    </source>
</evidence>